<dbReference type="EMBL" id="UINC01005859">
    <property type="protein sequence ID" value="SVA24005.1"/>
    <property type="molecule type" value="Genomic_DNA"/>
</dbReference>
<dbReference type="InterPro" id="IPR036873">
    <property type="entry name" value="Rhodanese-like_dom_sf"/>
</dbReference>
<accession>A0A381U6Y8</accession>
<organism evidence="2">
    <name type="scientific">marine metagenome</name>
    <dbReference type="NCBI Taxonomy" id="408172"/>
    <lineage>
        <taxon>unclassified sequences</taxon>
        <taxon>metagenomes</taxon>
        <taxon>ecological metagenomes</taxon>
    </lineage>
</organism>
<evidence type="ECO:0000313" key="2">
    <source>
        <dbReference type="EMBL" id="SVA24005.1"/>
    </source>
</evidence>
<dbReference type="Pfam" id="PF00581">
    <property type="entry name" value="Rhodanese"/>
    <property type="match status" value="1"/>
</dbReference>
<gene>
    <name evidence="2" type="ORF">METZ01_LOCUS76859</name>
</gene>
<reference evidence="2" key="1">
    <citation type="submission" date="2018-05" db="EMBL/GenBank/DDBJ databases">
        <authorList>
            <person name="Lanie J.A."/>
            <person name="Ng W.-L."/>
            <person name="Kazmierczak K.M."/>
            <person name="Andrzejewski T.M."/>
            <person name="Davidsen T.M."/>
            <person name="Wayne K.J."/>
            <person name="Tettelin H."/>
            <person name="Glass J.I."/>
            <person name="Rusch D."/>
            <person name="Podicherti R."/>
            <person name="Tsui H.-C.T."/>
            <person name="Winkler M.E."/>
        </authorList>
    </citation>
    <scope>NUCLEOTIDE SEQUENCE</scope>
</reference>
<name>A0A381U6Y8_9ZZZZ</name>
<dbReference type="PANTHER" id="PTHR43031">
    <property type="entry name" value="FAD-DEPENDENT OXIDOREDUCTASE"/>
    <property type="match status" value="1"/>
</dbReference>
<dbReference type="CDD" id="cd00158">
    <property type="entry name" value="RHOD"/>
    <property type="match status" value="1"/>
</dbReference>
<protein>
    <recommendedName>
        <fullName evidence="1">Rhodanese domain-containing protein</fullName>
    </recommendedName>
</protein>
<feature type="domain" description="Rhodanese" evidence="1">
    <location>
        <begin position="35"/>
        <end position="125"/>
    </location>
</feature>
<dbReference type="SMART" id="SM00450">
    <property type="entry name" value="RHOD"/>
    <property type="match status" value="1"/>
</dbReference>
<dbReference type="AlphaFoldDB" id="A0A381U6Y8"/>
<dbReference type="Gene3D" id="3.40.250.10">
    <property type="entry name" value="Rhodanese-like domain"/>
    <property type="match status" value="1"/>
</dbReference>
<dbReference type="InterPro" id="IPR050229">
    <property type="entry name" value="GlpE_sulfurtransferase"/>
</dbReference>
<sequence length="125" mass="14425">MKKLTLILGLVFCSYSWAEVEPINVSVLKKRIENPDHNLILLDVRTIKEYQSGHIKDSINIPHDQLIQNIDVLDQYRNQPIVVFCRSGRRAQLVIDTLIQNKFDQIVDLEGDMLAWKTSGFPVVH</sequence>
<evidence type="ECO:0000259" key="1">
    <source>
        <dbReference type="PROSITE" id="PS50206"/>
    </source>
</evidence>
<dbReference type="PANTHER" id="PTHR43031:SF1">
    <property type="entry name" value="PYRIDINE NUCLEOTIDE-DISULPHIDE OXIDOREDUCTASE"/>
    <property type="match status" value="1"/>
</dbReference>
<dbReference type="InterPro" id="IPR001763">
    <property type="entry name" value="Rhodanese-like_dom"/>
</dbReference>
<proteinExistence type="predicted"/>
<dbReference type="PROSITE" id="PS50206">
    <property type="entry name" value="RHODANESE_3"/>
    <property type="match status" value="1"/>
</dbReference>
<dbReference type="SUPFAM" id="SSF52821">
    <property type="entry name" value="Rhodanese/Cell cycle control phosphatase"/>
    <property type="match status" value="1"/>
</dbReference>